<dbReference type="PROSITE" id="PS00587">
    <property type="entry name" value="GLYCOSYL_HYDROL_F17"/>
    <property type="match status" value="1"/>
</dbReference>
<evidence type="ECO:0000313" key="10">
    <source>
        <dbReference type="Proteomes" id="UP000694251"/>
    </source>
</evidence>
<dbReference type="Proteomes" id="UP000694251">
    <property type="component" value="Chromosome 3"/>
</dbReference>
<evidence type="ECO:0000313" key="9">
    <source>
        <dbReference type="EMBL" id="KAG7634568.1"/>
    </source>
</evidence>
<dbReference type="EC" id="3.2.1.39" evidence="3"/>
<evidence type="ECO:0000256" key="7">
    <source>
        <dbReference type="RuleBase" id="RU004336"/>
    </source>
</evidence>
<evidence type="ECO:0000256" key="5">
    <source>
        <dbReference type="ARBA" id="ARBA00023295"/>
    </source>
</evidence>
<keyword evidence="5 7" id="KW-0326">Glycosidase</keyword>
<dbReference type="SMR" id="A0A8T2FE32"/>
<reference evidence="9 10" key="1">
    <citation type="submission" date="2020-12" db="EMBL/GenBank/DDBJ databases">
        <title>Concerted genomic and epigenomic changes stabilize Arabidopsis allopolyploids.</title>
        <authorList>
            <person name="Chen Z."/>
        </authorList>
    </citation>
    <scope>NUCLEOTIDE SEQUENCE [LARGE SCALE GENOMIC DNA]</scope>
    <source>
        <strain evidence="9">As9502</strain>
        <tissue evidence="9">Leaf</tissue>
    </source>
</reference>
<dbReference type="InterPro" id="IPR044965">
    <property type="entry name" value="Glyco_hydro_17_plant"/>
</dbReference>
<dbReference type="GO" id="GO:0042973">
    <property type="term" value="F:glucan endo-1,3-beta-D-glucosidase activity"/>
    <property type="evidence" value="ECO:0007669"/>
    <property type="project" value="UniProtKB-EC"/>
</dbReference>
<evidence type="ECO:0000256" key="4">
    <source>
        <dbReference type="ARBA" id="ARBA00022801"/>
    </source>
</evidence>
<dbReference type="InterPro" id="IPR017853">
    <property type="entry name" value="GH"/>
</dbReference>
<dbReference type="Pfam" id="PF00332">
    <property type="entry name" value="Glyco_hydro_17"/>
    <property type="match status" value="1"/>
</dbReference>
<evidence type="ECO:0000256" key="6">
    <source>
        <dbReference type="RuleBase" id="RU004335"/>
    </source>
</evidence>
<comment type="caution">
    <text evidence="9">The sequence shown here is derived from an EMBL/GenBank/DDBJ whole genome shotgun (WGS) entry which is preliminary data.</text>
</comment>
<dbReference type="EMBL" id="JAEFBJ010000003">
    <property type="protein sequence ID" value="KAG7634568.1"/>
    <property type="molecule type" value="Genomic_DNA"/>
</dbReference>
<dbReference type="FunFam" id="3.20.20.80:FF:000208">
    <property type="entry name" value="Glycosyl hydrolase superfamily protein"/>
    <property type="match status" value="1"/>
</dbReference>
<accession>A0A8T2FE32</accession>
<evidence type="ECO:0000256" key="1">
    <source>
        <dbReference type="ARBA" id="ARBA00000382"/>
    </source>
</evidence>
<organism evidence="9 10">
    <name type="scientific">Arabidopsis suecica</name>
    <name type="common">Swedish thale-cress</name>
    <name type="synonym">Cardaminopsis suecica</name>
    <dbReference type="NCBI Taxonomy" id="45249"/>
    <lineage>
        <taxon>Eukaryota</taxon>
        <taxon>Viridiplantae</taxon>
        <taxon>Streptophyta</taxon>
        <taxon>Embryophyta</taxon>
        <taxon>Tracheophyta</taxon>
        <taxon>Spermatophyta</taxon>
        <taxon>Magnoliopsida</taxon>
        <taxon>eudicotyledons</taxon>
        <taxon>Gunneridae</taxon>
        <taxon>Pentapetalae</taxon>
        <taxon>rosids</taxon>
        <taxon>malvids</taxon>
        <taxon>Brassicales</taxon>
        <taxon>Brassicaceae</taxon>
        <taxon>Camelineae</taxon>
        <taxon>Arabidopsis</taxon>
    </lineage>
</organism>
<dbReference type="OrthoDB" id="1293114at2759"/>
<dbReference type="Gene3D" id="3.20.20.80">
    <property type="entry name" value="Glycosidases"/>
    <property type="match status" value="1"/>
</dbReference>
<keyword evidence="8" id="KW-0732">Signal</keyword>
<gene>
    <name evidence="9" type="ORF">ISN44_As03g047600</name>
</gene>
<protein>
    <recommendedName>
        <fullName evidence="3">glucan endo-1,3-beta-D-glucosidase</fullName>
        <ecNumber evidence="3">3.2.1.39</ecNumber>
    </recommendedName>
</protein>
<feature type="signal peptide" evidence="8">
    <location>
        <begin position="1"/>
        <end position="28"/>
    </location>
</feature>
<dbReference type="PANTHER" id="PTHR32227">
    <property type="entry name" value="GLUCAN ENDO-1,3-BETA-GLUCOSIDASE BG1-RELATED-RELATED"/>
    <property type="match status" value="1"/>
</dbReference>
<dbReference type="GO" id="GO:0005975">
    <property type="term" value="P:carbohydrate metabolic process"/>
    <property type="evidence" value="ECO:0007669"/>
    <property type="project" value="InterPro"/>
</dbReference>
<keyword evidence="10" id="KW-1185">Reference proteome</keyword>
<proteinExistence type="inferred from homology"/>
<evidence type="ECO:0000256" key="3">
    <source>
        <dbReference type="ARBA" id="ARBA00012780"/>
    </source>
</evidence>
<name>A0A8T2FE32_ARASU</name>
<dbReference type="SUPFAM" id="SSF51445">
    <property type="entry name" value="(Trans)glycosidases"/>
    <property type="match status" value="1"/>
</dbReference>
<evidence type="ECO:0000256" key="2">
    <source>
        <dbReference type="ARBA" id="ARBA00008773"/>
    </source>
</evidence>
<feature type="chain" id="PRO_5035867272" description="glucan endo-1,3-beta-D-glucosidase" evidence="8">
    <location>
        <begin position="29"/>
        <end position="429"/>
    </location>
</feature>
<comment type="similarity">
    <text evidence="2 6">Belongs to the glycosyl hydrolase 17 family.</text>
</comment>
<keyword evidence="4 7" id="KW-0378">Hydrolase</keyword>
<comment type="catalytic activity">
    <reaction evidence="1">
        <text>Hydrolysis of (1-&gt;3)-beta-D-glucosidic linkages in (1-&gt;3)-beta-D-glucans.</text>
        <dbReference type="EC" id="3.2.1.39"/>
    </reaction>
</comment>
<dbReference type="AlphaFoldDB" id="A0A8T2FE32"/>
<dbReference type="InterPro" id="IPR000490">
    <property type="entry name" value="Glyco_hydro_17"/>
</dbReference>
<evidence type="ECO:0000256" key="8">
    <source>
        <dbReference type="SAM" id="SignalP"/>
    </source>
</evidence>
<sequence>MKKMHSLSSYLLLLISLTAIATPTTTSATTIGVTYSTPASISGTVQLSPDRIAEKVVSMNIPAVRLLDSNPAMIRAFAYTNVSLFLSVPNPLVPLLASNRSLAMRWVYRHVLPFYPRTKISIISVGNDVISYSPDVSPFLLRAMQNVHLSLVDLRIYKISVSTTFSFFNIVPTAFPPSSAQFQQPNGEVIIRPILQFLERTNSSFLINLYPYNMYRSSFSIPIGFALFEEFPFNFRDDLTTGVRYRNLFDMMVDAVISSMAVMGHENLPVIVAETGWPSSGIDASEVDATLLYSEMFLKALLTHLRSGCGTPLRKEGVSEVYIFELVEKDAKQGIRNWGLLHHNMTSKYSFDFSDGGKVRRFKEILVGFFVQVVMIGYGYVCRYFETIIWYVVNFMNNYECLDTRKTLICDDYSSGNGILGLTHRNYRS</sequence>